<dbReference type="OrthoDB" id="671678at2759"/>
<reference evidence="3 4" key="1">
    <citation type="submission" date="2018-04" db="EMBL/GenBank/DDBJ databases">
        <authorList>
            <person name="Vogel A."/>
        </authorList>
    </citation>
    <scope>NUCLEOTIDE SEQUENCE [LARGE SCALE GENOMIC DNA]</scope>
</reference>
<evidence type="ECO:0000313" key="4">
    <source>
        <dbReference type="Proteomes" id="UP000595140"/>
    </source>
</evidence>
<protein>
    <submittedName>
        <fullName evidence="3">Uncharacterized protein</fullName>
    </submittedName>
</protein>
<evidence type="ECO:0000256" key="1">
    <source>
        <dbReference type="SAM" id="Coils"/>
    </source>
</evidence>
<gene>
    <name evidence="3" type="ORF">CCAM_LOCUS13073</name>
</gene>
<keyword evidence="4" id="KW-1185">Reference proteome</keyword>
<feature type="coiled-coil region" evidence="1">
    <location>
        <begin position="251"/>
        <end position="313"/>
    </location>
</feature>
<dbReference type="Proteomes" id="UP000595140">
    <property type="component" value="Unassembled WGS sequence"/>
</dbReference>
<accession>A0A484L4N3</accession>
<proteinExistence type="predicted"/>
<dbReference type="EMBL" id="OOIL02001001">
    <property type="protein sequence ID" value="VFQ71297.1"/>
    <property type="molecule type" value="Genomic_DNA"/>
</dbReference>
<organism evidence="3 4">
    <name type="scientific">Cuscuta campestris</name>
    <dbReference type="NCBI Taxonomy" id="132261"/>
    <lineage>
        <taxon>Eukaryota</taxon>
        <taxon>Viridiplantae</taxon>
        <taxon>Streptophyta</taxon>
        <taxon>Embryophyta</taxon>
        <taxon>Tracheophyta</taxon>
        <taxon>Spermatophyta</taxon>
        <taxon>Magnoliopsida</taxon>
        <taxon>eudicotyledons</taxon>
        <taxon>Gunneridae</taxon>
        <taxon>Pentapetalae</taxon>
        <taxon>asterids</taxon>
        <taxon>lamiids</taxon>
        <taxon>Solanales</taxon>
        <taxon>Convolvulaceae</taxon>
        <taxon>Cuscuteae</taxon>
        <taxon>Cuscuta</taxon>
        <taxon>Cuscuta subgen. Grammica</taxon>
        <taxon>Cuscuta sect. Cleistogrammica</taxon>
    </lineage>
</organism>
<name>A0A484L4N3_9ASTE</name>
<keyword evidence="1" id="KW-0175">Coiled coil</keyword>
<evidence type="ECO:0000256" key="2">
    <source>
        <dbReference type="SAM" id="MobiDB-lite"/>
    </source>
</evidence>
<feature type="region of interest" description="Disordered" evidence="2">
    <location>
        <begin position="172"/>
        <end position="200"/>
    </location>
</feature>
<dbReference type="AlphaFoldDB" id="A0A484L4N3"/>
<evidence type="ECO:0000313" key="3">
    <source>
        <dbReference type="EMBL" id="VFQ71297.1"/>
    </source>
</evidence>
<sequence length="314" mass="35407">MDNGFILLDDWLLLEQPLYMQKAQVHELRNLMPDGYQLSYQATWKNIISLHASTAIAIHYHSIKDLGEFSIHPFKVLFFETYEIMLGQLAPNGHRMLNSFINVKPRETDDLAAWEATLRIGDTSTRGPYNVGKRGVYPGLETDPEPDIVLGEAIPDAIPLYRVQKSKAPVSVVAGSSHRGKKKEKGPSLSFQNRTGGGEPRSLELKVRLDEELFQAFCADLNEHVGRIGQEWFTPLVKSKDEEKARQEGMMVACRKEAKAAHEKAEKTKEKLLKHCAAFRKLYAKHEGLLKASKEADAQAQEKIQELEGEKAQL</sequence>